<proteinExistence type="predicted"/>
<keyword evidence="1" id="KW-0805">Transcription regulation</keyword>
<reference evidence="6 7" key="1">
    <citation type="submission" date="2020-08" db="EMBL/GenBank/DDBJ databases">
        <title>Genomic Encyclopedia of Type Strains, Phase IV (KMG-IV): sequencing the most valuable type-strain genomes for metagenomic binning, comparative biology and taxonomic classification.</title>
        <authorList>
            <person name="Goeker M."/>
        </authorList>
    </citation>
    <scope>NUCLEOTIDE SEQUENCE [LARGE SCALE GENOMIC DNA]</scope>
    <source>
        <strain evidence="6 7">DSM 29853</strain>
    </source>
</reference>
<comment type="caution">
    <text evidence="6">The sequence shown here is derived from an EMBL/GenBank/DDBJ whole genome shotgun (WGS) entry which is preliminary data.</text>
</comment>
<dbReference type="GO" id="GO:0000976">
    <property type="term" value="F:transcription cis-regulatory region binding"/>
    <property type="evidence" value="ECO:0007669"/>
    <property type="project" value="TreeGrafter"/>
</dbReference>
<feature type="domain" description="HTH tetR-type" evidence="5">
    <location>
        <begin position="22"/>
        <end position="82"/>
    </location>
</feature>
<dbReference type="Gene3D" id="1.10.357.10">
    <property type="entry name" value="Tetracycline Repressor, domain 2"/>
    <property type="match status" value="1"/>
</dbReference>
<keyword evidence="3" id="KW-0804">Transcription</keyword>
<dbReference type="PROSITE" id="PS50977">
    <property type="entry name" value="HTH_TETR_2"/>
    <property type="match status" value="1"/>
</dbReference>
<name>A0A7W6J5A2_9HYPH</name>
<gene>
    <name evidence="6" type="ORF">GGR23_001439</name>
</gene>
<dbReference type="SUPFAM" id="SSF46689">
    <property type="entry name" value="Homeodomain-like"/>
    <property type="match status" value="1"/>
</dbReference>
<feature type="DNA-binding region" description="H-T-H motif" evidence="4">
    <location>
        <begin position="45"/>
        <end position="64"/>
    </location>
</feature>
<evidence type="ECO:0000313" key="7">
    <source>
        <dbReference type="Proteomes" id="UP000528286"/>
    </source>
</evidence>
<dbReference type="Pfam" id="PF00440">
    <property type="entry name" value="TetR_N"/>
    <property type="match status" value="1"/>
</dbReference>
<dbReference type="Pfam" id="PF17928">
    <property type="entry name" value="TetR_C_22"/>
    <property type="match status" value="1"/>
</dbReference>
<dbReference type="InterPro" id="IPR041674">
    <property type="entry name" value="TetR_C_22"/>
</dbReference>
<dbReference type="PRINTS" id="PR00455">
    <property type="entry name" value="HTHTETR"/>
</dbReference>
<accession>A0A7W6J5A2</accession>
<dbReference type="InterPro" id="IPR009057">
    <property type="entry name" value="Homeodomain-like_sf"/>
</dbReference>
<dbReference type="GO" id="GO:0003700">
    <property type="term" value="F:DNA-binding transcription factor activity"/>
    <property type="evidence" value="ECO:0007669"/>
    <property type="project" value="TreeGrafter"/>
</dbReference>
<keyword evidence="7" id="KW-1185">Reference proteome</keyword>
<dbReference type="PANTHER" id="PTHR30055:SF234">
    <property type="entry name" value="HTH-TYPE TRANSCRIPTIONAL REGULATOR BETI"/>
    <property type="match status" value="1"/>
</dbReference>
<evidence type="ECO:0000259" key="5">
    <source>
        <dbReference type="PROSITE" id="PS50977"/>
    </source>
</evidence>
<keyword evidence="2 4" id="KW-0238">DNA-binding</keyword>
<dbReference type="InterPro" id="IPR001647">
    <property type="entry name" value="HTH_TetR"/>
</dbReference>
<evidence type="ECO:0000256" key="2">
    <source>
        <dbReference type="ARBA" id="ARBA00023125"/>
    </source>
</evidence>
<evidence type="ECO:0000256" key="4">
    <source>
        <dbReference type="PROSITE-ProRule" id="PRU00335"/>
    </source>
</evidence>
<organism evidence="6 7">
    <name type="scientific">Gellertiella hungarica</name>
    <dbReference type="NCBI Taxonomy" id="1572859"/>
    <lineage>
        <taxon>Bacteria</taxon>
        <taxon>Pseudomonadati</taxon>
        <taxon>Pseudomonadota</taxon>
        <taxon>Alphaproteobacteria</taxon>
        <taxon>Hyphomicrobiales</taxon>
        <taxon>Rhizobiaceae</taxon>
        <taxon>Gellertiella</taxon>
    </lineage>
</organism>
<dbReference type="AlphaFoldDB" id="A0A7W6J5A2"/>
<dbReference type="Proteomes" id="UP000528286">
    <property type="component" value="Unassembled WGS sequence"/>
</dbReference>
<protein>
    <submittedName>
        <fullName evidence="6">AcrR family transcriptional regulator</fullName>
    </submittedName>
</protein>
<dbReference type="RefSeq" id="WP_183365498.1">
    <property type="nucleotide sequence ID" value="NZ_JACIEZ010000002.1"/>
</dbReference>
<evidence type="ECO:0000256" key="1">
    <source>
        <dbReference type="ARBA" id="ARBA00023015"/>
    </source>
</evidence>
<dbReference type="PANTHER" id="PTHR30055">
    <property type="entry name" value="HTH-TYPE TRANSCRIPTIONAL REGULATOR RUTR"/>
    <property type="match status" value="1"/>
</dbReference>
<evidence type="ECO:0000256" key="3">
    <source>
        <dbReference type="ARBA" id="ARBA00023163"/>
    </source>
</evidence>
<dbReference type="InterPro" id="IPR050109">
    <property type="entry name" value="HTH-type_TetR-like_transc_reg"/>
</dbReference>
<sequence length="216" mass="24380">MAQKSGSDRINYRKKPQQDRSVQRVEQILAAARLLIGRHGMQGLKMTEIAAEAGVPIGSLYQYFPERAAIIKALFDRTAEAVQEKIRSSFHAVGSLEEALDIICSVTDWYYQQFRENPADFEILIATETDRDLIMLNVEDSRQVGELFYNSVRHLLPEDFPVDMSTRSFLFSHLIGSAIRLAVVAGEPLGRTLLNDWKTLIRDMLFHVPAGAGRRG</sequence>
<evidence type="ECO:0000313" key="6">
    <source>
        <dbReference type="EMBL" id="MBB4064262.1"/>
    </source>
</evidence>
<dbReference type="EMBL" id="JACIEZ010000002">
    <property type="protein sequence ID" value="MBB4064262.1"/>
    <property type="molecule type" value="Genomic_DNA"/>
</dbReference>